<evidence type="ECO:0000313" key="2">
    <source>
        <dbReference type="EMBL" id="KAB0640806.1"/>
    </source>
</evidence>
<evidence type="ECO:0000259" key="1">
    <source>
        <dbReference type="Pfam" id="PF15607"/>
    </source>
</evidence>
<protein>
    <submittedName>
        <fullName evidence="2">Type IV secretion protein Rhs</fullName>
    </submittedName>
</protein>
<dbReference type="OrthoDB" id="6964328at2"/>
<organism evidence="2 3">
    <name type="scientific">Burkholderia latens</name>
    <dbReference type="NCBI Taxonomy" id="488446"/>
    <lineage>
        <taxon>Bacteria</taxon>
        <taxon>Pseudomonadati</taxon>
        <taxon>Pseudomonadota</taxon>
        <taxon>Betaproteobacteria</taxon>
        <taxon>Burkholderiales</taxon>
        <taxon>Burkholderiaceae</taxon>
        <taxon>Burkholderia</taxon>
        <taxon>Burkholderia cepacia complex</taxon>
    </lineage>
</organism>
<evidence type="ECO:0000313" key="3">
    <source>
        <dbReference type="Proteomes" id="UP000430232"/>
    </source>
</evidence>
<gene>
    <name evidence="2" type="ORF">F7R21_16755</name>
</gene>
<dbReference type="AlphaFoldDB" id="A0A6H9T1D1"/>
<sequence>MPSIPTSPPGVSLDENMRASRVRRGAVPLATPATYFWFYKQVRNKGPWDYKQKGRQYEGFGNFHYGAVGRAAGIPEHILLRAAGCAQTLAGTSQLDWRGCRTVQPYGDDPRDQRWIRSGYEYAKTRGY</sequence>
<dbReference type="Proteomes" id="UP000430232">
    <property type="component" value="Unassembled WGS sequence"/>
</dbReference>
<name>A0A6H9T1D1_9BURK</name>
<accession>A0A6H9T1D1</accession>
<dbReference type="RefSeq" id="WP_151065330.1">
    <property type="nucleotide sequence ID" value="NZ_CADFCV010000023.1"/>
</dbReference>
<dbReference type="EMBL" id="VZOJ01000042">
    <property type="protein sequence ID" value="KAB0640806.1"/>
    <property type="molecule type" value="Genomic_DNA"/>
</dbReference>
<comment type="caution">
    <text evidence="2">The sequence shown here is derived from an EMBL/GenBank/DDBJ whole genome shotgun (WGS) entry which is preliminary data.</text>
</comment>
<dbReference type="Pfam" id="PF15607">
    <property type="entry name" value="Ntox44"/>
    <property type="match status" value="1"/>
</dbReference>
<dbReference type="InterPro" id="IPR028946">
    <property type="entry name" value="Ntox44"/>
</dbReference>
<feature type="domain" description="Bacterial toxin 44" evidence="1">
    <location>
        <begin position="56"/>
        <end position="123"/>
    </location>
</feature>
<proteinExistence type="predicted"/>
<keyword evidence="3" id="KW-1185">Reference proteome</keyword>
<reference evidence="2 3" key="1">
    <citation type="submission" date="2019-09" db="EMBL/GenBank/DDBJ databases">
        <title>Draft genome sequences of 48 bacterial type strains from the CCUG.</title>
        <authorList>
            <person name="Tunovic T."/>
            <person name="Pineiro-Iglesias B."/>
            <person name="Unosson C."/>
            <person name="Inganas E."/>
            <person name="Ohlen M."/>
            <person name="Cardew S."/>
            <person name="Jensie-Markopoulos S."/>
            <person name="Salva-Serra F."/>
            <person name="Jaen-Luchoro D."/>
            <person name="Karlsson R."/>
            <person name="Svensson-Stadler L."/>
            <person name="Chun J."/>
            <person name="Moore E."/>
        </authorList>
    </citation>
    <scope>NUCLEOTIDE SEQUENCE [LARGE SCALE GENOMIC DNA]</scope>
    <source>
        <strain evidence="2 3">CCUG 54555</strain>
    </source>
</reference>